<evidence type="ECO:0000256" key="13">
    <source>
        <dbReference type="PIRNR" id="PIRNR004930"/>
    </source>
</evidence>
<dbReference type="PROSITE" id="PS51163">
    <property type="entry name" value="YRDC"/>
    <property type="match status" value="1"/>
</dbReference>
<dbReference type="AlphaFoldDB" id="I8UAL0"/>
<dbReference type="InterPro" id="IPR010923">
    <property type="entry name" value="T(6)A37_SUA5"/>
</dbReference>
<keyword evidence="6 13" id="KW-0808">Transferase</keyword>
<evidence type="ECO:0000256" key="7">
    <source>
        <dbReference type="ARBA" id="ARBA00022694"/>
    </source>
</evidence>
<evidence type="ECO:0000256" key="6">
    <source>
        <dbReference type="ARBA" id="ARBA00022679"/>
    </source>
</evidence>
<dbReference type="InterPro" id="IPR005145">
    <property type="entry name" value="Sua5_C"/>
</dbReference>
<dbReference type="Gene3D" id="3.90.870.10">
    <property type="entry name" value="DHBP synthase"/>
    <property type="match status" value="1"/>
</dbReference>
<dbReference type="Pfam" id="PF03481">
    <property type="entry name" value="Sua5_C"/>
    <property type="match status" value="1"/>
</dbReference>
<dbReference type="PATRIC" id="fig|1196324.3.peg.3771"/>
<dbReference type="GO" id="GO:0061710">
    <property type="term" value="F:L-threonylcarbamoyladenylate synthase"/>
    <property type="evidence" value="ECO:0007669"/>
    <property type="project" value="UniProtKB-EC"/>
</dbReference>
<keyword evidence="10 13" id="KW-0067">ATP-binding</keyword>
<evidence type="ECO:0000313" key="16">
    <source>
        <dbReference type="EMBL" id="EIT83848.1"/>
    </source>
</evidence>
<feature type="binding site" evidence="14">
    <location>
        <position position="232"/>
    </location>
    <ligand>
        <name>ATP</name>
        <dbReference type="ChEBI" id="CHEBI:30616"/>
    </ligand>
</feature>
<dbReference type="Gene3D" id="3.40.50.11030">
    <property type="entry name" value="Threonylcarbamoyl-AMP synthase, C-terminal domain"/>
    <property type="match status" value="1"/>
</dbReference>
<feature type="binding site" evidence="14">
    <location>
        <position position="271"/>
    </location>
    <ligand>
        <name>ATP</name>
        <dbReference type="ChEBI" id="CHEBI:30616"/>
    </ligand>
</feature>
<feature type="binding site" evidence="14">
    <location>
        <position position="178"/>
    </location>
    <ligand>
        <name>L-threonine</name>
        <dbReference type="ChEBI" id="CHEBI:57926"/>
    </ligand>
</feature>
<accession>I8UAL0</accession>
<evidence type="ECO:0000256" key="4">
    <source>
        <dbReference type="ARBA" id="ARBA00015492"/>
    </source>
</evidence>
<comment type="subcellular location">
    <subcellularLocation>
        <location evidence="1 13">Cytoplasm</location>
    </subcellularLocation>
</comment>
<feature type="binding site" evidence="14">
    <location>
        <position position="95"/>
    </location>
    <ligand>
        <name>ATP</name>
        <dbReference type="ChEBI" id="CHEBI:30616"/>
    </ligand>
</feature>
<feature type="binding site" evidence="14">
    <location>
        <position position="218"/>
    </location>
    <ligand>
        <name>L-threonine</name>
        <dbReference type="ChEBI" id="CHEBI:57926"/>
    </ligand>
</feature>
<evidence type="ECO:0000256" key="2">
    <source>
        <dbReference type="ARBA" id="ARBA00007663"/>
    </source>
</evidence>
<dbReference type="Pfam" id="PF01300">
    <property type="entry name" value="Sua5_yciO_yrdC"/>
    <property type="match status" value="1"/>
</dbReference>
<feature type="binding site" evidence="14">
    <location>
        <position position="158"/>
    </location>
    <ligand>
        <name>L-threonine</name>
        <dbReference type="ChEBI" id="CHEBI:57926"/>
    </ligand>
</feature>
<dbReference type="Proteomes" id="UP000004080">
    <property type="component" value="Unassembled WGS sequence"/>
</dbReference>
<evidence type="ECO:0000256" key="1">
    <source>
        <dbReference type="ARBA" id="ARBA00004496"/>
    </source>
</evidence>
<dbReference type="InterPro" id="IPR038385">
    <property type="entry name" value="Sua5/YwlC_C"/>
</dbReference>
<feature type="binding site" evidence="14">
    <location>
        <position position="188"/>
    </location>
    <ligand>
        <name>ATP</name>
        <dbReference type="ChEBI" id="CHEBI:30616"/>
    </ligand>
</feature>
<dbReference type="InterPro" id="IPR017945">
    <property type="entry name" value="DHBP_synth_RibB-like_a/b_dom"/>
</dbReference>
<evidence type="ECO:0000259" key="15">
    <source>
        <dbReference type="PROSITE" id="PS51163"/>
    </source>
</evidence>
<feature type="binding site" evidence="14">
    <location>
        <position position="72"/>
    </location>
    <ligand>
        <name>L-threonine</name>
        <dbReference type="ChEBI" id="CHEBI:57926"/>
    </ligand>
</feature>
<dbReference type="PANTHER" id="PTHR17490:SF16">
    <property type="entry name" value="THREONYLCARBAMOYL-AMP SYNTHASE"/>
    <property type="match status" value="1"/>
</dbReference>
<feature type="binding site" evidence="14">
    <location>
        <position position="154"/>
    </location>
    <ligand>
        <name>ATP</name>
        <dbReference type="ChEBI" id="CHEBI:30616"/>
    </ligand>
</feature>
<comment type="similarity">
    <text evidence="2 13">Belongs to the SUA5 family.</text>
</comment>
<dbReference type="NCBIfam" id="TIGR00057">
    <property type="entry name" value="L-threonylcarbamoyladenylate synthase"/>
    <property type="match status" value="1"/>
</dbReference>
<dbReference type="STRING" id="1196324.A374_18509"/>
<reference evidence="16 17" key="1">
    <citation type="journal article" date="2012" name="J. Bacteriol.">
        <title>Genome of Bacillus macauensis ZFHKF-1, a Long-Chain-Forming Bacterium.</title>
        <authorList>
            <person name="Cai L."/>
            <person name="Zhang T."/>
        </authorList>
    </citation>
    <scope>NUCLEOTIDE SEQUENCE [LARGE SCALE GENOMIC DNA]</scope>
    <source>
        <strain evidence="16 17">ZFHKF-1</strain>
    </source>
</reference>
<dbReference type="GO" id="GO:0008033">
    <property type="term" value="P:tRNA processing"/>
    <property type="evidence" value="ECO:0007669"/>
    <property type="project" value="UniProtKB-KW"/>
</dbReference>
<evidence type="ECO:0000256" key="11">
    <source>
        <dbReference type="ARBA" id="ARBA00029774"/>
    </source>
</evidence>
<feature type="domain" description="YrdC-like" evidence="15">
    <location>
        <begin position="50"/>
        <end position="236"/>
    </location>
</feature>
<keyword evidence="8 13" id="KW-0548">Nucleotidyltransferase</keyword>
<protein>
    <recommendedName>
        <fullName evidence="4 13">Threonylcarbamoyl-AMP synthase</fullName>
        <shortName evidence="13">TC-AMP synthase</shortName>
        <ecNumber evidence="3 13">2.7.7.87</ecNumber>
    </recommendedName>
    <alternativeName>
        <fullName evidence="11 13">L-threonylcarbamoyladenylate synthase</fullName>
    </alternativeName>
</protein>
<dbReference type="SUPFAM" id="SSF55821">
    <property type="entry name" value="YrdC/RibB"/>
    <property type="match status" value="1"/>
</dbReference>
<keyword evidence="5 13" id="KW-0963">Cytoplasm</keyword>
<evidence type="ECO:0000256" key="10">
    <source>
        <dbReference type="ARBA" id="ARBA00022840"/>
    </source>
</evidence>
<evidence type="ECO:0000256" key="9">
    <source>
        <dbReference type="ARBA" id="ARBA00022741"/>
    </source>
</evidence>
<dbReference type="FunFam" id="3.90.870.10:FF:000008">
    <property type="entry name" value="Threonylcarbamoyl-AMP synthase"/>
    <property type="match status" value="1"/>
</dbReference>
<evidence type="ECO:0000256" key="14">
    <source>
        <dbReference type="PIRSR" id="PIRSR004930-1"/>
    </source>
</evidence>
<keyword evidence="7 13" id="KW-0819">tRNA processing</keyword>
<dbReference type="GO" id="GO:0005524">
    <property type="term" value="F:ATP binding"/>
    <property type="evidence" value="ECO:0007669"/>
    <property type="project" value="UniProtKB-UniRule"/>
</dbReference>
<evidence type="ECO:0000256" key="8">
    <source>
        <dbReference type="ARBA" id="ARBA00022695"/>
    </source>
</evidence>
<dbReference type="eggNOG" id="COG0009">
    <property type="taxonomic scope" value="Bacteria"/>
</dbReference>
<comment type="caution">
    <text evidence="16">The sequence shown here is derived from an EMBL/GenBank/DDBJ whole genome shotgun (WGS) entry which is preliminary data.</text>
</comment>
<dbReference type="GO" id="GO:0000049">
    <property type="term" value="F:tRNA binding"/>
    <property type="evidence" value="ECO:0007669"/>
    <property type="project" value="TreeGrafter"/>
</dbReference>
<sequence>MLSASVYNLWMMCKTPFYLDEKRFERIFSMNKYETKYLSVDNLGENQRNCPQLMQAALWIKENEVVAFPTETVYGLGGNAQNDEAITKIFQAKGRPSDNPLIVHIAKYEQLEGLVSEVSPTARKLMDAFWPGPLTLIMPKGEHVAHQVTAGLSTVGVRMPDHPVALALIEEANLPIAAPSANRSGRPSPTTAQHVYHDLKGAIPAIVDGGATGVGVESTVVDCSGDVVAILRPGGVTKEQLEAVVDNVMMDPGLVDQKQAPKSPGMKYTHYAPDAPLRLVDGSFAFLQHLVDKDRAEGKKVGVLSTEETKDHYHADVVIPCGQRAQVATVAHHLYDALRAFNETDVDVIYSEVFPKAGVGLAIMNRLEKSAGGVILREE</sequence>
<comment type="function">
    <text evidence="13">Required for the formation of a threonylcarbamoyl group on adenosine at position 37 (t(6)A37) in tRNAs that read codons beginning with adenine.</text>
</comment>
<feature type="binding site" evidence="14">
    <location>
        <position position="180"/>
    </location>
    <ligand>
        <name>ATP</name>
        <dbReference type="ChEBI" id="CHEBI:30616"/>
    </ligand>
</feature>
<feature type="binding site" evidence="14">
    <location>
        <position position="104"/>
    </location>
    <ligand>
        <name>L-threonine</name>
        <dbReference type="ChEBI" id="CHEBI:57926"/>
    </ligand>
</feature>
<dbReference type="PANTHER" id="PTHR17490">
    <property type="entry name" value="SUA5"/>
    <property type="match status" value="1"/>
</dbReference>
<comment type="catalytic activity">
    <reaction evidence="12 13">
        <text>L-threonine + hydrogencarbonate + ATP = L-threonylcarbamoyladenylate + diphosphate + H2O</text>
        <dbReference type="Rhea" id="RHEA:36407"/>
        <dbReference type="ChEBI" id="CHEBI:15377"/>
        <dbReference type="ChEBI" id="CHEBI:17544"/>
        <dbReference type="ChEBI" id="CHEBI:30616"/>
        <dbReference type="ChEBI" id="CHEBI:33019"/>
        <dbReference type="ChEBI" id="CHEBI:57926"/>
        <dbReference type="ChEBI" id="CHEBI:73682"/>
        <dbReference type="EC" id="2.7.7.87"/>
    </reaction>
</comment>
<dbReference type="EMBL" id="AKKV01000043">
    <property type="protein sequence ID" value="EIT83848.1"/>
    <property type="molecule type" value="Genomic_DNA"/>
</dbReference>
<evidence type="ECO:0000256" key="12">
    <source>
        <dbReference type="ARBA" id="ARBA00048366"/>
    </source>
</evidence>
<feature type="binding site" evidence="14">
    <location>
        <position position="99"/>
    </location>
    <ligand>
        <name>ATP</name>
        <dbReference type="ChEBI" id="CHEBI:30616"/>
    </ligand>
</feature>
<dbReference type="InterPro" id="IPR006070">
    <property type="entry name" value="Sua5-like_dom"/>
</dbReference>
<name>I8UAL0_9BACL</name>
<evidence type="ECO:0000256" key="5">
    <source>
        <dbReference type="ARBA" id="ARBA00022490"/>
    </source>
</evidence>
<dbReference type="FunFam" id="3.40.50.11030:FF:000001">
    <property type="entry name" value="Threonylcarbamoyl-AMP synthase"/>
    <property type="match status" value="1"/>
</dbReference>
<keyword evidence="17" id="KW-1185">Reference proteome</keyword>
<dbReference type="GO" id="GO:0005737">
    <property type="term" value="C:cytoplasm"/>
    <property type="evidence" value="ECO:0007669"/>
    <property type="project" value="UniProtKB-SubCell"/>
</dbReference>
<keyword evidence="9 13" id="KW-0547">Nucleotide-binding</keyword>
<dbReference type="EC" id="2.7.7.87" evidence="3 13"/>
<dbReference type="InterPro" id="IPR050156">
    <property type="entry name" value="TC-AMP_synthase_SUA5"/>
</dbReference>
<gene>
    <name evidence="16" type="ORF">A374_18509</name>
</gene>
<evidence type="ECO:0000256" key="3">
    <source>
        <dbReference type="ARBA" id="ARBA00012584"/>
    </source>
</evidence>
<dbReference type="GO" id="GO:0003725">
    <property type="term" value="F:double-stranded RNA binding"/>
    <property type="evidence" value="ECO:0007669"/>
    <property type="project" value="UniProtKB-UniRule"/>
</dbReference>
<proteinExistence type="inferred from homology"/>
<evidence type="ECO:0000313" key="17">
    <source>
        <dbReference type="Proteomes" id="UP000004080"/>
    </source>
</evidence>
<dbReference type="GO" id="GO:0006450">
    <property type="term" value="P:regulation of translational fidelity"/>
    <property type="evidence" value="ECO:0007669"/>
    <property type="project" value="TreeGrafter"/>
</dbReference>
<dbReference type="PIRSF" id="PIRSF004930">
    <property type="entry name" value="Tln_factor_SUA5"/>
    <property type="match status" value="1"/>
</dbReference>
<organism evidence="16 17">
    <name type="scientific">Fictibacillus macauensis ZFHKF-1</name>
    <dbReference type="NCBI Taxonomy" id="1196324"/>
    <lineage>
        <taxon>Bacteria</taxon>
        <taxon>Bacillati</taxon>
        <taxon>Bacillota</taxon>
        <taxon>Bacilli</taxon>
        <taxon>Bacillales</taxon>
        <taxon>Fictibacillaceae</taxon>
        <taxon>Fictibacillus</taxon>
    </lineage>
</organism>